<evidence type="ECO:0000256" key="2">
    <source>
        <dbReference type="ARBA" id="ARBA00022573"/>
    </source>
</evidence>
<keyword evidence="8" id="KW-1185">Reference proteome</keyword>
<keyword evidence="5" id="KW-0949">S-adenosyl-L-methionine</keyword>
<keyword evidence="2" id="KW-0169">Cobalamin biosynthesis</keyword>
<dbReference type="EMBL" id="JAESWB010000165">
    <property type="protein sequence ID" value="MBL4952320.1"/>
    <property type="molecule type" value="Genomic_DNA"/>
</dbReference>
<reference evidence="7 8" key="1">
    <citation type="submission" date="2021-01" db="EMBL/GenBank/DDBJ databases">
        <title>Genome public.</title>
        <authorList>
            <person name="Liu C."/>
            <person name="Sun Q."/>
        </authorList>
    </citation>
    <scope>NUCLEOTIDE SEQUENCE [LARGE SCALE GENOMIC DNA]</scope>
    <source>
        <strain evidence="7 8">YIM B02564</strain>
    </source>
</reference>
<keyword evidence="4 7" id="KW-0808">Transferase</keyword>
<name>A0ABS1TQY9_9BACI</name>
<protein>
    <submittedName>
        <fullName evidence="7">Precorrin-3B C(17)-methyltransferase</fullName>
        <ecNumber evidence="7">2.1.1.131</ecNumber>
    </submittedName>
</protein>
<comment type="pathway">
    <text evidence="1">Cofactor biosynthesis; adenosylcobalamin biosynthesis.</text>
</comment>
<evidence type="ECO:0000256" key="3">
    <source>
        <dbReference type="ARBA" id="ARBA00022603"/>
    </source>
</evidence>
<dbReference type="GO" id="GO:0030789">
    <property type="term" value="F:precorrin-3B C17-methyltransferase activity"/>
    <property type="evidence" value="ECO:0007669"/>
    <property type="project" value="UniProtKB-EC"/>
</dbReference>
<evidence type="ECO:0000256" key="4">
    <source>
        <dbReference type="ARBA" id="ARBA00022679"/>
    </source>
</evidence>
<comment type="caution">
    <text evidence="7">The sequence shown here is derived from an EMBL/GenBank/DDBJ whole genome shotgun (WGS) entry which is preliminary data.</text>
</comment>
<dbReference type="PANTHER" id="PTHR47036">
    <property type="entry name" value="COBALT-FACTOR III C(17)-METHYLTRANSFERASE-RELATED"/>
    <property type="match status" value="1"/>
</dbReference>
<dbReference type="Pfam" id="PF00590">
    <property type="entry name" value="TP_methylase"/>
    <property type="match status" value="1"/>
</dbReference>
<organism evidence="7 8">
    <name type="scientific">Neobacillus paridis</name>
    <dbReference type="NCBI Taxonomy" id="2803862"/>
    <lineage>
        <taxon>Bacteria</taxon>
        <taxon>Bacillati</taxon>
        <taxon>Bacillota</taxon>
        <taxon>Bacilli</taxon>
        <taxon>Bacillales</taxon>
        <taxon>Bacillaceae</taxon>
        <taxon>Neobacillus</taxon>
    </lineage>
</organism>
<dbReference type="Gene3D" id="3.30.950.10">
    <property type="entry name" value="Methyltransferase, Cobalt-precorrin-4 Transmethylase, Domain 2"/>
    <property type="match status" value="1"/>
</dbReference>
<dbReference type="CDD" id="cd11646">
    <property type="entry name" value="Precorrin_3B_C17_MT"/>
    <property type="match status" value="1"/>
</dbReference>
<dbReference type="Gene3D" id="3.40.1010.10">
    <property type="entry name" value="Cobalt-precorrin-4 Transmethylase, Domain 1"/>
    <property type="match status" value="1"/>
</dbReference>
<dbReference type="InterPro" id="IPR014776">
    <property type="entry name" value="4pyrrole_Mease_sub2"/>
</dbReference>
<evidence type="ECO:0000259" key="6">
    <source>
        <dbReference type="Pfam" id="PF00590"/>
    </source>
</evidence>
<evidence type="ECO:0000313" key="7">
    <source>
        <dbReference type="EMBL" id="MBL4952320.1"/>
    </source>
</evidence>
<dbReference type="GO" id="GO:0032259">
    <property type="term" value="P:methylation"/>
    <property type="evidence" value="ECO:0007669"/>
    <property type="project" value="UniProtKB-KW"/>
</dbReference>
<dbReference type="InterPro" id="IPR006363">
    <property type="entry name" value="Cbl_synth_CobJ/CibH_dom"/>
</dbReference>
<evidence type="ECO:0000256" key="1">
    <source>
        <dbReference type="ARBA" id="ARBA00004953"/>
    </source>
</evidence>
<dbReference type="NCBIfam" id="TIGR01466">
    <property type="entry name" value="cobJ_cbiH"/>
    <property type="match status" value="1"/>
</dbReference>
<dbReference type="InterPro" id="IPR035996">
    <property type="entry name" value="4pyrrol_Methylase_sf"/>
</dbReference>
<keyword evidence="3 7" id="KW-0489">Methyltransferase</keyword>
<dbReference type="InterPro" id="IPR014777">
    <property type="entry name" value="4pyrrole_Mease_sub1"/>
</dbReference>
<evidence type="ECO:0000256" key="5">
    <source>
        <dbReference type="ARBA" id="ARBA00022691"/>
    </source>
</evidence>
<evidence type="ECO:0000313" key="8">
    <source>
        <dbReference type="Proteomes" id="UP000623967"/>
    </source>
</evidence>
<dbReference type="EC" id="2.1.1.131" evidence="7"/>
<dbReference type="PANTHER" id="PTHR47036:SF1">
    <property type="entry name" value="COBALT-FACTOR III C(17)-METHYLTRANSFERASE-RELATED"/>
    <property type="match status" value="1"/>
</dbReference>
<feature type="domain" description="Tetrapyrrole methylase" evidence="6">
    <location>
        <begin position="4"/>
        <end position="215"/>
    </location>
</feature>
<dbReference type="InterPro" id="IPR051810">
    <property type="entry name" value="Precorrin_MeTrfase"/>
</dbReference>
<dbReference type="InterPro" id="IPR000878">
    <property type="entry name" value="4pyrrol_Mease"/>
</dbReference>
<gene>
    <name evidence="7" type="primary">cobJ</name>
    <name evidence="7" type="ORF">JK635_08875</name>
</gene>
<proteinExistence type="predicted"/>
<dbReference type="Proteomes" id="UP000623967">
    <property type="component" value="Unassembled WGS sequence"/>
</dbReference>
<accession>A0ABS1TQY9</accession>
<dbReference type="SUPFAM" id="SSF53790">
    <property type="entry name" value="Tetrapyrrole methylase"/>
    <property type="match status" value="1"/>
</dbReference>
<sequence length="280" mass="30794">MKGKLFVIGCGPGSMEHLTKRAIDAVRESDFIVGYKTYVNLIKDLITTQEIVSTGMSEEVERAQEAVKLAKTGKKVAVVSSGDAGVYGMAGLVYEVLTQQGWSGKTGVEVEIIPGVSAIHSSASLLGAPIMHDSCTVSLSDHLTPWEIIEKRLEAAAMSDFVIALYNPKSGKRTRQIEEAQRILLKYKSPDTPVGLVKSAYRQKQQIVITNLKEMLDHEIGMLTTVIIGNSATFVHDNKMITPRGYEKKYSLTDAEQALVKHERLKSEHEPWALHQGQAD</sequence>